<organism evidence="1 2">
    <name type="scientific">Neobacillus pocheonensis</name>
    <dbReference type="NCBI Taxonomy" id="363869"/>
    <lineage>
        <taxon>Bacteria</taxon>
        <taxon>Bacillati</taxon>
        <taxon>Bacillota</taxon>
        <taxon>Bacilli</taxon>
        <taxon>Bacillales</taxon>
        <taxon>Bacillaceae</taxon>
        <taxon>Neobacillus</taxon>
    </lineage>
</organism>
<name>A0ABT0WDV6_9BACI</name>
<evidence type="ECO:0000313" key="2">
    <source>
        <dbReference type="Proteomes" id="UP001523262"/>
    </source>
</evidence>
<dbReference type="Proteomes" id="UP001523262">
    <property type="component" value="Unassembled WGS sequence"/>
</dbReference>
<comment type="caution">
    <text evidence="1">The sequence shown here is derived from an EMBL/GenBank/DDBJ whole genome shotgun (WGS) entry which is preliminary data.</text>
</comment>
<accession>A0ABT0WDV6</accession>
<gene>
    <name evidence="1" type="ORF">NDK43_16765</name>
</gene>
<evidence type="ECO:0000313" key="1">
    <source>
        <dbReference type="EMBL" id="MCM2533738.1"/>
    </source>
</evidence>
<reference evidence="1 2" key="1">
    <citation type="submission" date="2022-06" db="EMBL/GenBank/DDBJ databases">
        <authorList>
            <person name="Jeon C.O."/>
        </authorList>
    </citation>
    <scope>NUCLEOTIDE SEQUENCE [LARGE SCALE GENOMIC DNA]</scope>
    <source>
        <strain evidence="1 2">KCTC 13943</strain>
    </source>
</reference>
<proteinExistence type="predicted"/>
<keyword evidence="2" id="KW-1185">Reference proteome</keyword>
<dbReference type="InterPro" id="IPR010461">
    <property type="entry name" value="ComK"/>
</dbReference>
<dbReference type="EMBL" id="JAMQCR010000001">
    <property type="protein sequence ID" value="MCM2533738.1"/>
    <property type="molecule type" value="Genomic_DNA"/>
</dbReference>
<sequence>MKVKQIEEYEVNSCTMFLEPVEYGSKIYTRIIEVDDEFLSPFKPIEIIRNSCDYFGCDYESRKKGTRLLTGIKRKIPIVIEPTNRLFFSRPHHRVAKNAFGLPMIMLKIIIELIDNKHQLPFKIKKLIIFRSLIVR</sequence>
<dbReference type="Pfam" id="PF06338">
    <property type="entry name" value="ComK"/>
    <property type="match status" value="1"/>
</dbReference>
<protein>
    <submittedName>
        <fullName evidence="1">Competence protein ComK</fullName>
    </submittedName>
</protein>